<dbReference type="PANTHER" id="PTHR43201:SF32">
    <property type="entry name" value="2-SUCCINYLBENZOATE--COA LIGASE, CHLOROPLASTIC_PEROXISOMAL"/>
    <property type="match status" value="1"/>
</dbReference>
<evidence type="ECO:0000313" key="2">
    <source>
        <dbReference type="Proteomes" id="UP000219799"/>
    </source>
</evidence>
<organism evidence="1 2">
    <name type="scientific">Plasmodium malariae</name>
    <dbReference type="NCBI Taxonomy" id="5858"/>
    <lineage>
        <taxon>Eukaryota</taxon>
        <taxon>Sar</taxon>
        <taxon>Alveolata</taxon>
        <taxon>Apicomplexa</taxon>
        <taxon>Aconoidasida</taxon>
        <taxon>Haemosporida</taxon>
        <taxon>Plasmodiidae</taxon>
        <taxon>Plasmodium</taxon>
        <taxon>Plasmodium (Plasmodium)</taxon>
    </lineage>
</organism>
<protein>
    <recommendedName>
        <fullName evidence="3">AMP-dependent synthetase/ligase domain-containing protein</fullName>
    </recommendedName>
</protein>
<dbReference type="VEuPathDB" id="PlasmoDB:PmUG01_08025200"/>
<evidence type="ECO:0008006" key="3">
    <source>
        <dbReference type="Google" id="ProtNLM"/>
    </source>
</evidence>
<accession>A0A1C3KY90</accession>
<gene>
    <name evidence="1" type="primary">PmlGA01_080012300</name>
    <name evidence="1" type="ORF">PMLGA01_080012300</name>
</gene>
<dbReference type="EMBL" id="LT594496">
    <property type="protein sequence ID" value="SBT79161.1"/>
    <property type="molecule type" value="Genomic_DNA"/>
</dbReference>
<evidence type="ECO:0000313" key="1">
    <source>
        <dbReference type="EMBL" id="SBT79161.1"/>
    </source>
</evidence>
<name>A0A1C3KY90_PLAMA</name>
<sequence length="590" mass="69677">MGIKFYQKCLPARRSFGTLKTLLNSSFNIYTNNSVVSSNEFFSEVYLMNKKLMYYMYDYFRLNDWSYKQKKKIGCLFPACYSQLVFKFCVLLNNFDYISIPTPIKKAKQMKQKYSFYIAENNIDLILCHPFYKHYIEEISFNLQIPFLICYDKPDILSHEEYVEDLNEGRENFAKKFMHGQKKCKDYINGKKNALNQINSIHSDNHSLENNNDYFVEDKDGFFGNREGLDIRKNNVSFHLQLSKENECDKSIKFSLSNILKQSKIFTNFMQINGKEDNVLVCSPANNIQYFDILFNLIYTGATIVFPEISVNKVLNNNSYMEWFKNHMKNKNNNFSVHNLIIKNDFVDDTFDFIDGSSLFEEILNMEKGISTIVCNNYLIRDFILFFENCPINNVTKEEFIQKKANKVRAILINGNEIMPGIHKKYVEKIKKIFINAKIFQRYVVQEIGTICVMELGKLEEELIPYERKIAGYVLPNINVEIDTKTNILKIKSENIFTEYYNNSKLTSTSFDKSGFFKTKYIASITENSLLKIDGIYNGTENLPDEYYLYFKQRRDKMEKHPPGYLKRVRLHGQIWGNFHADKRNWKRKF</sequence>
<reference evidence="1 2" key="1">
    <citation type="submission" date="2016-06" db="EMBL/GenBank/DDBJ databases">
        <authorList>
            <consortium name="Pathogen Informatics"/>
        </authorList>
    </citation>
    <scope>NUCLEOTIDE SEQUENCE [LARGE SCALE GENOMIC DNA]</scope>
    <source>
        <strain evidence="1">PmlGA01</strain>
    </source>
</reference>
<dbReference type="AlphaFoldDB" id="A0A1C3KY90"/>
<dbReference type="GO" id="GO:0006631">
    <property type="term" value="P:fatty acid metabolic process"/>
    <property type="evidence" value="ECO:0007669"/>
    <property type="project" value="TreeGrafter"/>
</dbReference>
<dbReference type="PANTHER" id="PTHR43201">
    <property type="entry name" value="ACYL-COA SYNTHETASE"/>
    <property type="match status" value="1"/>
</dbReference>
<dbReference type="Gene3D" id="3.40.50.12780">
    <property type="entry name" value="N-terminal domain of ligase-like"/>
    <property type="match status" value="1"/>
</dbReference>
<dbReference type="InterPro" id="IPR042099">
    <property type="entry name" value="ANL_N_sf"/>
</dbReference>
<dbReference type="SUPFAM" id="SSF56801">
    <property type="entry name" value="Acetyl-CoA synthetase-like"/>
    <property type="match status" value="1"/>
</dbReference>
<proteinExistence type="predicted"/>
<dbReference type="Proteomes" id="UP000219799">
    <property type="component" value="Chromosome 8"/>
</dbReference>
<dbReference type="GO" id="GO:0031956">
    <property type="term" value="F:medium-chain fatty acid-CoA ligase activity"/>
    <property type="evidence" value="ECO:0007669"/>
    <property type="project" value="TreeGrafter"/>
</dbReference>